<dbReference type="InterPro" id="IPR020904">
    <property type="entry name" value="Sc_DH/Rdtase_CS"/>
</dbReference>
<dbReference type="PRINTS" id="PR00081">
    <property type="entry name" value="GDHRDH"/>
</dbReference>
<organism evidence="3 4">
    <name type="scientific">Nocardioides humi</name>
    <dbReference type="NCBI Taxonomy" id="449461"/>
    <lineage>
        <taxon>Bacteria</taxon>
        <taxon>Bacillati</taxon>
        <taxon>Actinomycetota</taxon>
        <taxon>Actinomycetes</taxon>
        <taxon>Propionibacteriales</taxon>
        <taxon>Nocardioidaceae</taxon>
        <taxon>Nocardioides</taxon>
    </lineage>
</organism>
<evidence type="ECO:0000313" key="3">
    <source>
        <dbReference type="EMBL" id="GAA1548301.1"/>
    </source>
</evidence>
<dbReference type="InterPro" id="IPR036291">
    <property type="entry name" value="NAD(P)-bd_dom_sf"/>
</dbReference>
<dbReference type="PANTHER" id="PTHR42879:SF2">
    <property type="entry name" value="3-OXOACYL-[ACYL-CARRIER-PROTEIN] REDUCTASE FABG"/>
    <property type="match status" value="1"/>
</dbReference>
<dbReference type="Proteomes" id="UP001500842">
    <property type="component" value="Unassembled WGS sequence"/>
</dbReference>
<gene>
    <name evidence="3" type="ORF">GCM10009788_57900</name>
</gene>
<proteinExistence type="inferred from homology"/>
<dbReference type="SMART" id="SM00822">
    <property type="entry name" value="PKS_KR"/>
    <property type="match status" value="1"/>
</dbReference>
<dbReference type="Pfam" id="PF13561">
    <property type="entry name" value="adh_short_C2"/>
    <property type="match status" value="1"/>
</dbReference>
<dbReference type="Gene3D" id="3.40.50.720">
    <property type="entry name" value="NAD(P)-binding Rossmann-like Domain"/>
    <property type="match status" value="1"/>
</dbReference>
<dbReference type="SUPFAM" id="SSF51735">
    <property type="entry name" value="NAD(P)-binding Rossmann-fold domains"/>
    <property type="match status" value="1"/>
</dbReference>
<keyword evidence="4" id="KW-1185">Reference proteome</keyword>
<dbReference type="EMBL" id="BAAAOR010000049">
    <property type="protein sequence ID" value="GAA1548301.1"/>
    <property type="molecule type" value="Genomic_DNA"/>
</dbReference>
<comment type="similarity">
    <text evidence="1">Belongs to the short-chain dehydrogenases/reductases (SDR) family.</text>
</comment>
<name>A0ABN2BYS0_9ACTN</name>
<sequence>MSESSGSGSAAADGQVVLVTGASRGVGRATALRFARAGAAVALAGRDVEALAETARAVEEAGAEALVLAFDVSDADACRDAVRRTAESLGAVTTLVNNAGIAESATFLDTTLTDWRRTMAVDVEAPFVLTQAVLPAMLQAGAGAVVNIASIAAKRGFPYVAAYTAAKHALLGLTRSLATEFATSGVTFNCVCPYYIDTDMVRQTIDAIVARGRTEAEATARLANPQGGLVDPEDVASLCLFLASPAARSITGQAYNIDGGLHQG</sequence>
<feature type="domain" description="Ketoreductase" evidence="2">
    <location>
        <begin position="15"/>
        <end position="194"/>
    </location>
</feature>
<protein>
    <submittedName>
        <fullName evidence="3">SDR family NAD(P)-dependent oxidoreductase</fullName>
    </submittedName>
</protein>
<dbReference type="RefSeq" id="WP_141004259.1">
    <property type="nucleotide sequence ID" value="NZ_BAAAOR010000049.1"/>
</dbReference>
<dbReference type="InterPro" id="IPR002347">
    <property type="entry name" value="SDR_fam"/>
</dbReference>
<dbReference type="InterPro" id="IPR057326">
    <property type="entry name" value="KR_dom"/>
</dbReference>
<evidence type="ECO:0000259" key="2">
    <source>
        <dbReference type="SMART" id="SM00822"/>
    </source>
</evidence>
<accession>A0ABN2BYS0</accession>
<evidence type="ECO:0000313" key="4">
    <source>
        <dbReference type="Proteomes" id="UP001500842"/>
    </source>
</evidence>
<dbReference type="PROSITE" id="PS00061">
    <property type="entry name" value="ADH_SHORT"/>
    <property type="match status" value="1"/>
</dbReference>
<evidence type="ECO:0000256" key="1">
    <source>
        <dbReference type="ARBA" id="ARBA00006484"/>
    </source>
</evidence>
<reference evidence="3 4" key="1">
    <citation type="journal article" date="2019" name="Int. J. Syst. Evol. Microbiol.">
        <title>The Global Catalogue of Microorganisms (GCM) 10K type strain sequencing project: providing services to taxonomists for standard genome sequencing and annotation.</title>
        <authorList>
            <consortium name="The Broad Institute Genomics Platform"/>
            <consortium name="The Broad Institute Genome Sequencing Center for Infectious Disease"/>
            <person name="Wu L."/>
            <person name="Ma J."/>
        </authorList>
    </citation>
    <scope>NUCLEOTIDE SEQUENCE [LARGE SCALE GENOMIC DNA]</scope>
    <source>
        <strain evidence="3 4">JCM 14942</strain>
    </source>
</reference>
<dbReference type="InterPro" id="IPR050259">
    <property type="entry name" value="SDR"/>
</dbReference>
<comment type="caution">
    <text evidence="3">The sequence shown here is derived from an EMBL/GenBank/DDBJ whole genome shotgun (WGS) entry which is preliminary data.</text>
</comment>
<dbReference type="PRINTS" id="PR00080">
    <property type="entry name" value="SDRFAMILY"/>
</dbReference>
<dbReference type="PANTHER" id="PTHR42879">
    <property type="entry name" value="3-OXOACYL-(ACYL-CARRIER-PROTEIN) REDUCTASE"/>
    <property type="match status" value="1"/>
</dbReference>